<gene>
    <name evidence="1" type="ORF">RIB56_03170</name>
</gene>
<comment type="caution">
    <text evidence="1">The sequence shown here is derived from an EMBL/GenBank/DDBJ whole genome shotgun (WGS) entry which is preliminary data.</text>
</comment>
<keyword evidence="2" id="KW-1185">Reference proteome</keyword>
<sequence length="161" mass="18858">MAKKDEINIDWGNTLNEFEQFFDGMEDKFERIAIEEYSKFGLLVEEGAKALVHHDEGDLEDSISFDRAKRIGDRIILEGGSSSEYAWRRHEEPYRKGSHTKYDDGAAFPHYYVDGRGQRTRTKRNWRGFAPGRKYMINAINAVTPDYNLMLDRILKRVMEE</sequence>
<dbReference type="EMBL" id="JAWUZT010000005">
    <property type="protein sequence ID" value="MDW8515121.1"/>
    <property type="molecule type" value="Genomic_DNA"/>
</dbReference>
<evidence type="ECO:0000313" key="1">
    <source>
        <dbReference type="EMBL" id="MDW8515121.1"/>
    </source>
</evidence>
<proteinExistence type="predicted"/>
<name>A0ABU4J2A2_9BACI</name>
<evidence type="ECO:0008006" key="3">
    <source>
        <dbReference type="Google" id="ProtNLM"/>
    </source>
</evidence>
<dbReference type="Proteomes" id="UP001284771">
    <property type="component" value="Unassembled WGS sequence"/>
</dbReference>
<evidence type="ECO:0000313" key="2">
    <source>
        <dbReference type="Proteomes" id="UP001284771"/>
    </source>
</evidence>
<accession>A0ABU4J2A2</accession>
<organism evidence="1 2">
    <name type="scientific">Priestia flexa</name>
    <dbReference type="NCBI Taxonomy" id="86664"/>
    <lineage>
        <taxon>Bacteria</taxon>
        <taxon>Bacillati</taxon>
        <taxon>Bacillota</taxon>
        <taxon>Bacilli</taxon>
        <taxon>Bacillales</taxon>
        <taxon>Bacillaceae</taxon>
        <taxon>Priestia</taxon>
    </lineage>
</organism>
<protein>
    <recommendedName>
        <fullName evidence="3">HK97 gp10 family phage protein</fullName>
    </recommendedName>
</protein>
<dbReference type="RefSeq" id="WP_318757211.1">
    <property type="nucleotide sequence ID" value="NZ_JAWUZT010000005.1"/>
</dbReference>
<reference evidence="2" key="1">
    <citation type="submission" date="2023-07" db="EMBL/GenBank/DDBJ databases">
        <title>Draft genomic sequences of Priestia flexa CCM isolated from the soil of an abandoned mine contaminated by free cyanide in the high Andean zone of Tacna, Peru.</title>
        <authorList>
            <person name="Caceda Quiroz C.J."/>
            <person name="Maraza Chooque G.J."/>
            <person name="Fora Quispe G.L."/>
            <person name="Carpio Mamani M."/>
        </authorList>
    </citation>
    <scope>NUCLEOTIDE SEQUENCE [LARGE SCALE GENOMIC DNA]</scope>
    <source>
        <strain evidence="2">CCM</strain>
    </source>
</reference>